<name>A0A8H3FJL9_9LECA</name>
<dbReference type="EMBL" id="CAJPDT010000040">
    <property type="protein sequence ID" value="CAF9925728.1"/>
    <property type="molecule type" value="Genomic_DNA"/>
</dbReference>
<accession>A0A8H3FJL9</accession>
<evidence type="ECO:0000313" key="4">
    <source>
        <dbReference type="Proteomes" id="UP000664534"/>
    </source>
</evidence>
<dbReference type="AlphaFoldDB" id="A0A8H3FJL9"/>
<keyword evidence="4" id="KW-1185">Reference proteome</keyword>
<protein>
    <submittedName>
        <fullName evidence="3">Uncharacterized protein</fullName>
    </submittedName>
</protein>
<dbReference type="Proteomes" id="UP000664534">
    <property type="component" value="Unassembled WGS sequence"/>
</dbReference>
<keyword evidence="1" id="KW-0175">Coiled coil</keyword>
<evidence type="ECO:0000256" key="1">
    <source>
        <dbReference type="SAM" id="Coils"/>
    </source>
</evidence>
<feature type="coiled-coil region" evidence="1">
    <location>
        <begin position="138"/>
        <end position="165"/>
    </location>
</feature>
<dbReference type="OrthoDB" id="5335351at2759"/>
<sequence length="186" mass="20862">MSPTDYNPAKPLPLAQAGFHTSPQRTHSPHIVDQAVSRKPITASKNGSADSSAANPASASDFNRYQFETSPSHSPVRTSFAGDLEMDPSVRLEEYDWPELEAQFAKRMEAFRTVEEGIWEEWKGWGEIFGAWAATISVHDEERARKRLRTRIAFTQNREEGLEAKRMHYIKVVQAFEGALALLGDG</sequence>
<proteinExistence type="predicted"/>
<evidence type="ECO:0000313" key="3">
    <source>
        <dbReference type="EMBL" id="CAF9925728.1"/>
    </source>
</evidence>
<gene>
    <name evidence="3" type="ORF">IMSHALPRED_006770</name>
</gene>
<organism evidence="3 4">
    <name type="scientific">Imshaugia aleurites</name>
    <dbReference type="NCBI Taxonomy" id="172621"/>
    <lineage>
        <taxon>Eukaryota</taxon>
        <taxon>Fungi</taxon>
        <taxon>Dikarya</taxon>
        <taxon>Ascomycota</taxon>
        <taxon>Pezizomycotina</taxon>
        <taxon>Lecanoromycetes</taxon>
        <taxon>OSLEUM clade</taxon>
        <taxon>Lecanoromycetidae</taxon>
        <taxon>Lecanorales</taxon>
        <taxon>Lecanorineae</taxon>
        <taxon>Parmeliaceae</taxon>
        <taxon>Imshaugia</taxon>
    </lineage>
</organism>
<evidence type="ECO:0000256" key="2">
    <source>
        <dbReference type="SAM" id="MobiDB-lite"/>
    </source>
</evidence>
<comment type="caution">
    <text evidence="3">The sequence shown here is derived from an EMBL/GenBank/DDBJ whole genome shotgun (WGS) entry which is preliminary data.</text>
</comment>
<feature type="region of interest" description="Disordered" evidence="2">
    <location>
        <begin position="1"/>
        <end position="58"/>
    </location>
</feature>
<reference evidence="3" key="1">
    <citation type="submission" date="2021-03" db="EMBL/GenBank/DDBJ databases">
        <authorList>
            <person name="Tagirdzhanova G."/>
        </authorList>
    </citation>
    <scope>NUCLEOTIDE SEQUENCE</scope>
</reference>
<feature type="compositionally biased region" description="Low complexity" evidence="2">
    <location>
        <begin position="48"/>
        <end position="58"/>
    </location>
</feature>